<keyword evidence="3 10" id="KW-0808">Transferase</keyword>
<dbReference type="GO" id="GO:0071596">
    <property type="term" value="P:ubiquitin-dependent protein catabolic process via the N-end rule pathway"/>
    <property type="evidence" value="ECO:0007669"/>
    <property type="project" value="UniProtKB-UniRule"/>
</dbReference>
<keyword evidence="4 10" id="KW-0479">Metal-binding</keyword>
<dbReference type="Proteomes" id="UP000054937">
    <property type="component" value="Unassembled WGS sequence"/>
</dbReference>
<dbReference type="InParanoid" id="A0A0V0R1V4"/>
<evidence type="ECO:0000256" key="4">
    <source>
        <dbReference type="ARBA" id="ARBA00022723"/>
    </source>
</evidence>
<feature type="domain" description="UBR-type" evidence="12">
    <location>
        <begin position="188"/>
        <end position="258"/>
    </location>
</feature>
<dbReference type="Pfam" id="PF02207">
    <property type="entry name" value="zf-UBR"/>
    <property type="match status" value="1"/>
</dbReference>
<evidence type="ECO:0000256" key="10">
    <source>
        <dbReference type="RuleBase" id="RU366018"/>
    </source>
</evidence>
<dbReference type="PROSITE" id="PS51157">
    <property type="entry name" value="ZF_UBR"/>
    <property type="match status" value="1"/>
</dbReference>
<dbReference type="CDD" id="cd19673">
    <property type="entry name" value="UBR-box_UBR3"/>
    <property type="match status" value="1"/>
</dbReference>
<gene>
    <name evidence="13" type="ORF">PPERSA_12973</name>
</gene>
<evidence type="ECO:0000256" key="9">
    <source>
        <dbReference type="PROSITE-ProRule" id="PRU00508"/>
    </source>
</evidence>
<comment type="pathway">
    <text evidence="2 10">Protein modification; protein ubiquitination.</text>
</comment>
<evidence type="ECO:0000313" key="13">
    <source>
        <dbReference type="EMBL" id="KRX08492.1"/>
    </source>
</evidence>
<comment type="catalytic activity">
    <reaction evidence="1 10">
        <text>S-ubiquitinyl-[E2 ubiquitin-conjugating enzyme]-L-cysteine + [acceptor protein]-L-lysine = [E2 ubiquitin-conjugating enzyme]-L-cysteine + N(6)-ubiquitinyl-[acceptor protein]-L-lysine.</text>
        <dbReference type="EC" id="2.3.2.27"/>
    </reaction>
</comment>
<dbReference type="EC" id="2.3.2.27" evidence="10"/>
<dbReference type="AlphaFoldDB" id="A0A0V0R1V4"/>
<keyword evidence="6 10" id="KW-0833">Ubl conjugation pathway</keyword>
<feature type="region of interest" description="Disordered" evidence="11">
    <location>
        <begin position="80"/>
        <end position="107"/>
    </location>
</feature>
<comment type="caution">
    <text evidence="13">The sequence shown here is derived from an EMBL/GenBank/DDBJ whole genome shotgun (WGS) entry which is preliminary data.</text>
</comment>
<evidence type="ECO:0000256" key="3">
    <source>
        <dbReference type="ARBA" id="ARBA00022679"/>
    </source>
</evidence>
<evidence type="ECO:0000256" key="11">
    <source>
        <dbReference type="SAM" id="MobiDB-lite"/>
    </source>
</evidence>
<dbReference type="InterPro" id="IPR039164">
    <property type="entry name" value="UBR1-like"/>
</dbReference>
<dbReference type="Gene3D" id="2.10.110.30">
    <property type="match status" value="1"/>
</dbReference>
<proteinExistence type="inferred from homology"/>
<evidence type="ECO:0000256" key="2">
    <source>
        <dbReference type="ARBA" id="ARBA00004906"/>
    </source>
</evidence>
<evidence type="ECO:0000256" key="7">
    <source>
        <dbReference type="ARBA" id="ARBA00022833"/>
    </source>
</evidence>
<dbReference type="GO" id="GO:0000151">
    <property type="term" value="C:ubiquitin ligase complex"/>
    <property type="evidence" value="ECO:0007669"/>
    <property type="project" value="TreeGrafter"/>
</dbReference>
<dbReference type="GO" id="GO:0061630">
    <property type="term" value="F:ubiquitin protein ligase activity"/>
    <property type="evidence" value="ECO:0007669"/>
    <property type="project" value="UniProtKB-UniRule"/>
</dbReference>
<dbReference type="PANTHER" id="PTHR21497:SF24">
    <property type="entry name" value="E3 UBIQUITIN-PROTEIN LIGASE UBR1"/>
    <property type="match status" value="1"/>
</dbReference>
<dbReference type="GO" id="GO:0008270">
    <property type="term" value="F:zinc ion binding"/>
    <property type="evidence" value="ECO:0007669"/>
    <property type="project" value="UniProtKB-UniRule"/>
</dbReference>
<dbReference type="GO" id="GO:0016567">
    <property type="term" value="P:protein ubiquitination"/>
    <property type="evidence" value="ECO:0007669"/>
    <property type="project" value="UniProtKB-UniRule"/>
</dbReference>
<dbReference type="EMBL" id="LDAU01000063">
    <property type="protein sequence ID" value="KRX08492.1"/>
    <property type="molecule type" value="Genomic_DNA"/>
</dbReference>
<evidence type="ECO:0000256" key="5">
    <source>
        <dbReference type="ARBA" id="ARBA00022771"/>
    </source>
</evidence>
<dbReference type="OrthoDB" id="313561at2759"/>
<dbReference type="FunFam" id="2.10.110.30:FF:000002">
    <property type="entry name" value="Putative e3 ubiquitin-protein ligase ubr3"/>
    <property type="match status" value="1"/>
</dbReference>
<keyword evidence="5 10" id="KW-0863">Zinc-finger</keyword>
<feature type="compositionally biased region" description="Basic and acidic residues" evidence="11">
    <location>
        <begin position="83"/>
        <end position="107"/>
    </location>
</feature>
<keyword evidence="14" id="KW-1185">Reference proteome</keyword>
<feature type="zinc finger region" description="UBR-type" evidence="9">
    <location>
        <begin position="188"/>
        <end position="258"/>
    </location>
</feature>
<dbReference type="PANTHER" id="PTHR21497">
    <property type="entry name" value="UBIQUITIN LIGASE E3 ALPHA-RELATED"/>
    <property type="match status" value="1"/>
</dbReference>
<evidence type="ECO:0000256" key="1">
    <source>
        <dbReference type="ARBA" id="ARBA00000900"/>
    </source>
</evidence>
<evidence type="ECO:0000259" key="12">
    <source>
        <dbReference type="PROSITE" id="PS51157"/>
    </source>
</evidence>
<organism evidence="13 14">
    <name type="scientific">Pseudocohnilembus persalinus</name>
    <name type="common">Ciliate</name>
    <dbReference type="NCBI Taxonomy" id="266149"/>
    <lineage>
        <taxon>Eukaryota</taxon>
        <taxon>Sar</taxon>
        <taxon>Alveolata</taxon>
        <taxon>Ciliophora</taxon>
        <taxon>Intramacronucleata</taxon>
        <taxon>Oligohymenophorea</taxon>
        <taxon>Scuticociliatia</taxon>
        <taxon>Philasterida</taxon>
        <taxon>Pseudocohnilembidae</taxon>
        <taxon>Pseudocohnilembus</taxon>
    </lineage>
</organism>
<accession>A0A0V0R1V4</accession>
<comment type="function">
    <text evidence="10">Ubiquitin ligase protein which is a component of the N-end rule pathway. Recognizes and binds to proteins bearing specific N-terminal residues that are destabilizing according to the N-end rule, leading to their ubiquitination and subsequent degradation.</text>
</comment>
<dbReference type="UniPathway" id="UPA00143"/>
<dbReference type="GO" id="GO:0005737">
    <property type="term" value="C:cytoplasm"/>
    <property type="evidence" value="ECO:0007669"/>
    <property type="project" value="TreeGrafter"/>
</dbReference>
<protein>
    <recommendedName>
        <fullName evidence="10">E3 ubiquitin-protein ligase</fullName>
        <ecNumber evidence="10">2.3.2.27</ecNumber>
    </recommendedName>
</protein>
<dbReference type="SMART" id="SM00396">
    <property type="entry name" value="ZnF_UBR1"/>
    <property type="match status" value="1"/>
</dbReference>
<sequence length="495" mass="58186">MDRILQGFQGNFFQLLNSNNNRMHQNHFQSEYFPKLEANFKSNQVSQIQQIVIEMLENLVNYCPNCEKKQYEESLKISPIHQQETKKQSKQDDLKKQDKKSDKSIEKTDNKNQQLLYNLSESCSICTSKQKYFSDTVLQLLTGVHPQLTDQIQNEQYQQQIQKKKINPTIQALQVLKQVQNLGQIKQTFCGKILTRNDIGFKCYDCEMDNTCIICKDCFEKGNHKGHRVYQQQGCQGMCDCGDIEAWKKEGFCSDHQGFIQEDKINLNELPEQFRNNFFAIFGEIIYQVVYLVEQFQKWKLKDISRKNLNRFVQSHPRISNIIEFLFATLDMILGKSMLLTALLQKFLNSYFQDFNSANNLPFTILQHNCQDISNNNNLQIDEKISQQCSCTILDLIFRYNMAFDQKVQRKIEEFFITKLFTLYTFKQQLILAYTKNFNFFVLKTNEKQDQQKARLSESNIENDVPQIYVSKVMSMAVQLFTSDELALLAIERNL</sequence>
<evidence type="ECO:0000256" key="6">
    <source>
        <dbReference type="ARBA" id="ARBA00022786"/>
    </source>
</evidence>
<dbReference type="InterPro" id="IPR003126">
    <property type="entry name" value="Znf_UBR"/>
</dbReference>
<reference evidence="13 14" key="1">
    <citation type="journal article" date="2015" name="Sci. Rep.">
        <title>Genome of the facultative scuticociliatosis pathogen Pseudocohnilembus persalinus provides insight into its virulence through horizontal gene transfer.</title>
        <authorList>
            <person name="Xiong J."/>
            <person name="Wang G."/>
            <person name="Cheng J."/>
            <person name="Tian M."/>
            <person name="Pan X."/>
            <person name="Warren A."/>
            <person name="Jiang C."/>
            <person name="Yuan D."/>
            <person name="Miao W."/>
        </authorList>
    </citation>
    <scope>NUCLEOTIDE SEQUENCE [LARGE SCALE GENOMIC DNA]</scope>
    <source>
        <strain evidence="13">36N120E</strain>
    </source>
</reference>
<evidence type="ECO:0000256" key="8">
    <source>
        <dbReference type="ARBA" id="ARBA00046341"/>
    </source>
</evidence>
<name>A0A0V0R1V4_PSEPJ</name>
<evidence type="ECO:0000313" key="14">
    <source>
        <dbReference type="Proteomes" id="UP000054937"/>
    </source>
</evidence>
<keyword evidence="7 10" id="KW-0862">Zinc</keyword>
<comment type="similarity">
    <text evidence="8 10">Belongs to the E3 ubiquitin-protein ligase UBR1-like family.</text>
</comment>